<sequence>MIHTTTTLSCSAMEKSNTATASGNGPIKDRNGPFQGHNGPSKGHDVSTSSNVQPQLQHESSSSGCEVFEMSERYVYFLPSGEYVYLMISKNQTDPGKRLTMKTNRKRSCPAIRRVRPHQNPKFVEGTETSVALPLRCILGRNKLTGNIVKEYRKRNSRKDFVESANRWILHCRQGDGGPSRQ</sequence>
<protein>
    <submittedName>
        <fullName evidence="2">Uncharacterized protein</fullName>
    </submittedName>
</protein>
<evidence type="ECO:0000313" key="3">
    <source>
        <dbReference type="Proteomes" id="UP000677054"/>
    </source>
</evidence>
<name>A0A7R9FSQ1_9CRUS</name>
<dbReference type="EMBL" id="CAJPEV010006224">
    <property type="protein sequence ID" value="CAG0903960.1"/>
    <property type="molecule type" value="Genomic_DNA"/>
</dbReference>
<evidence type="ECO:0000256" key="1">
    <source>
        <dbReference type="SAM" id="MobiDB-lite"/>
    </source>
</evidence>
<organism evidence="2">
    <name type="scientific">Darwinula stevensoni</name>
    <dbReference type="NCBI Taxonomy" id="69355"/>
    <lineage>
        <taxon>Eukaryota</taxon>
        <taxon>Metazoa</taxon>
        <taxon>Ecdysozoa</taxon>
        <taxon>Arthropoda</taxon>
        <taxon>Crustacea</taxon>
        <taxon>Oligostraca</taxon>
        <taxon>Ostracoda</taxon>
        <taxon>Podocopa</taxon>
        <taxon>Podocopida</taxon>
        <taxon>Darwinulocopina</taxon>
        <taxon>Darwinuloidea</taxon>
        <taxon>Darwinulidae</taxon>
        <taxon>Darwinula</taxon>
    </lineage>
</organism>
<feature type="non-terminal residue" evidence="2">
    <location>
        <position position="1"/>
    </location>
</feature>
<feature type="region of interest" description="Disordered" evidence="1">
    <location>
        <begin position="1"/>
        <end position="64"/>
    </location>
</feature>
<dbReference type="AlphaFoldDB" id="A0A7R9FSQ1"/>
<accession>A0A7R9FSQ1</accession>
<gene>
    <name evidence="2" type="ORF">DSTB1V02_LOCUS13372</name>
</gene>
<reference evidence="2" key="1">
    <citation type="submission" date="2020-11" db="EMBL/GenBank/DDBJ databases">
        <authorList>
            <person name="Tran Van P."/>
        </authorList>
    </citation>
    <scope>NUCLEOTIDE SEQUENCE</scope>
</reference>
<feature type="compositionally biased region" description="Polar residues" evidence="1">
    <location>
        <begin position="46"/>
        <end position="64"/>
    </location>
</feature>
<feature type="compositionally biased region" description="Polar residues" evidence="1">
    <location>
        <begin position="1"/>
        <end position="23"/>
    </location>
</feature>
<proteinExistence type="predicted"/>
<evidence type="ECO:0000313" key="2">
    <source>
        <dbReference type="EMBL" id="CAD7253624.1"/>
    </source>
</evidence>
<keyword evidence="3" id="KW-1185">Reference proteome</keyword>
<dbReference type="Proteomes" id="UP000677054">
    <property type="component" value="Unassembled WGS sequence"/>
</dbReference>
<dbReference type="EMBL" id="LR905741">
    <property type="protein sequence ID" value="CAD7253624.1"/>
    <property type="molecule type" value="Genomic_DNA"/>
</dbReference>